<dbReference type="InterPro" id="IPR000014">
    <property type="entry name" value="PAS"/>
</dbReference>
<reference evidence="2 3" key="1">
    <citation type="submission" date="2020-05" db="EMBL/GenBank/DDBJ databases">
        <title>Horizontal transmission and recombination maintain forever young bacterial symbiont genomes.</title>
        <authorList>
            <person name="Russell S.L."/>
            <person name="Pepper-Tunick E."/>
            <person name="Svedberg J."/>
            <person name="Byrne A."/>
            <person name="Ruelas Castillo J."/>
            <person name="Vollmers C."/>
            <person name="Beinart R.A."/>
            <person name="Corbett-Detig R."/>
        </authorList>
    </citation>
    <scope>NUCLEOTIDE SEQUENCE [LARGE SCALE GENOMIC DNA]</scope>
    <source>
        <strain evidence="2">Santa_Monica_outfall</strain>
    </source>
</reference>
<dbReference type="InterPro" id="IPR013656">
    <property type="entry name" value="PAS_4"/>
</dbReference>
<gene>
    <name evidence="2" type="ORF">HUE57_03815</name>
</gene>
<dbReference type="Pfam" id="PF08448">
    <property type="entry name" value="PAS_4"/>
    <property type="match status" value="2"/>
</dbReference>
<dbReference type="PROSITE" id="PS50112">
    <property type="entry name" value="PAS"/>
    <property type="match status" value="2"/>
</dbReference>
<feature type="domain" description="PAS" evidence="1">
    <location>
        <begin position="137"/>
        <end position="207"/>
    </location>
</feature>
<dbReference type="CDD" id="cd00130">
    <property type="entry name" value="PAS"/>
    <property type="match status" value="3"/>
</dbReference>
<dbReference type="AlphaFoldDB" id="A0A6N0HTL5"/>
<dbReference type="PANTHER" id="PTHR44757">
    <property type="entry name" value="DIGUANYLATE CYCLASE DGCP"/>
    <property type="match status" value="1"/>
</dbReference>
<evidence type="ECO:0000313" key="2">
    <source>
        <dbReference type="EMBL" id="QKQ25521.1"/>
    </source>
</evidence>
<dbReference type="InterPro" id="IPR052155">
    <property type="entry name" value="Biofilm_reg_signaling"/>
</dbReference>
<keyword evidence="3" id="KW-1185">Reference proteome</keyword>
<feature type="domain" description="PAS" evidence="1">
    <location>
        <begin position="260"/>
        <end position="330"/>
    </location>
</feature>
<dbReference type="Gene3D" id="3.30.450.20">
    <property type="entry name" value="PAS domain"/>
    <property type="match status" value="3"/>
</dbReference>
<dbReference type="NCBIfam" id="TIGR00229">
    <property type="entry name" value="sensory_box"/>
    <property type="match status" value="2"/>
</dbReference>
<dbReference type="EMBL" id="CP054491">
    <property type="protein sequence ID" value="QKQ25521.1"/>
    <property type="molecule type" value="Genomic_DNA"/>
</dbReference>
<organism evidence="2 3">
    <name type="scientific">Candidatus Reidiella endopervernicosa</name>
    <dbReference type="NCBI Taxonomy" id="2738883"/>
    <lineage>
        <taxon>Bacteria</taxon>
        <taxon>Pseudomonadati</taxon>
        <taxon>Pseudomonadota</taxon>
        <taxon>Gammaproteobacteria</taxon>
        <taxon>Candidatus Reidiella</taxon>
    </lineage>
</organism>
<dbReference type="Pfam" id="PF13426">
    <property type="entry name" value="PAS_9"/>
    <property type="match status" value="1"/>
</dbReference>
<dbReference type="PANTHER" id="PTHR44757:SF2">
    <property type="entry name" value="BIOFILM ARCHITECTURE MAINTENANCE PROTEIN MBAA"/>
    <property type="match status" value="1"/>
</dbReference>
<dbReference type="InterPro" id="IPR035965">
    <property type="entry name" value="PAS-like_dom_sf"/>
</dbReference>
<accession>A0A6N0HTL5</accession>
<dbReference type="KEGG" id="rev:HUE57_03815"/>
<evidence type="ECO:0000313" key="3">
    <source>
        <dbReference type="Proteomes" id="UP000509658"/>
    </source>
</evidence>
<name>A0A6N0HTL5_9GAMM</name>
<proteinExistence type="predicted"/>
<dbReference type="SUPFAM" id="SSF55785">
    <property type="entry name" value="PYP-like sensor domain (PAS domain)"/>
    <property type="match status" value="3"/>
</dbReference>
<dbReference type="Proteomes" id="UP000509658">
    <property type="component" value="Chromosome"/>
</dbReference>
<sequence>MSSETQSAETDQSLEKLLSSIYGLVAYLDCDCNFIKVNKAYAEADGHEPSFFIGKNHFELYPHAENEAIFRRVIKSGEPYIAHAKPFEYPDEPDRGVTYWDWKLTPVHNADNEIDGLLLTLIDVTSHVKADNARHQIEQSFHTLFNNTADAIYILDMNGHIVECNEAAYRDLGYSRAELLRMDAKDLKTPLEREQFAAKIGVLLKEGHLLTDSCHVARDGRHIPVEINSRLIEFQGTPAILSTVRDISKRVDNEHALRDSEANIRALLDATTESVSLTERDHTVTFINETGAKRLRTTPADMLGKDIFSFIPEQLREPRKKHFQRVIYSGQPVTLDDSRGGFYFSSSIYPVLNDEGAVERVAVFAKDVTEEHRLQATEILLRDLGSRYFAKVCFGHPSPSKQQKLHATVYACGAPTVLSTLRNHLFAALHNFLTDSTPT</sequence>
<evidence type="ECO:0000259" key="1">
    <source>
        <dbReference type="PROSITE" id="PS50112"/>
    </source>
</evidence>
<protein>
    <submittedName>
        <fullName evidence="2">PAS domain S-box protein</fullName>
    </submittedName>
</protein>
<dbReference type="SMART" id="SM00091">
    <property type="entry name" value="PAS"/>
    <property type="match status" value="3"/>
</dbReference>
<dbReference type="RefSeq" id="WP_174672745.1">
    <property type="nucleotide sequence ID" value="NZ_CP054491.1"/>
</dbReference>